<gene>
    <name evidence="4" type="ORF">PSQ39_14615</name>
</gene>
<evidence type="ECO:0000256" key="2">
    <source>
        <dbReference type="PROSITE-ProRule" id="PRU00169"/>
    </source>
</evidence>
<sequence>MGHRTYLVEDNALIRENLEGTLEELAGARVVGFSETEDDGVRWLHKHPNDWDLAIVDLFLREGSGLGVASACQQRQPHQKLVMLTNYATRDIRARCASLGVDAVFDKSNEIEDLMDFCVKCRLAMAAAPSLSQSGDS</sequence>
<protein>
    <submittedName>
        <fullName evidence="4">Response regulator</fullName>
    </submittedName>
</protein>
<keyword evidence="5" id="KW-1185">Reference proteome</keyword>
<accession>A0ABT5MIZ5</accession>
<dbReference type="SUPFAM" id="SSF52172">
    <property type="entry name" value="CheY-like"/>
    <property type="match status" value="1"/>
</dbReference>
<dbReference type="Proteomes" id="UP001528672">
    <property type="component" value="Unassembled WGS sequence"/>
</dbReference>
<evidence type="ECO:0000256" key="1">
    <source>
        <dbReference type="ARBA" id="ARBA00022553"/>
    </source>
</evidence>
<dbReference type="PANTHER" id="PTHR44591:SF3">
    <property type="entry name" value="RESPONSE REGULATORY DOMAIN-CONTAINING PROTEIN"/>
    <property type="match status" value="1"/>
</dbReference>
<dbReference type="PANTHER" id="PTHR44591">
    <property type="entry name" value="STRESS RESPONSE REGULATOR PROTEIN 1"/>
    <property type="match status" value="1"/>
</dbReference>
<dbReference type="EMBL" id="JAQSIO010000005">
    <property type="protein sequence ID" value="MDD0815867.1"/>
    <property type="molecule type" value="Genomic_DNA"/>
</dbReference>
<evidence type="ECO:0000313" key="5">
    <source>
        <dbReference type="Proteomes" id="UP001528672"/>
    </source>
</evidence>
<dbReference type="Gene3D" id="3.40.50.2300">
    <property type="match status" value="1"/>
</dbReference>
<organism evidence="4 5">
    <name type="scientific">Curvibacter microcysteis</name>
    <dbReference type="NCBI Taxonomy" id="3026419"/>
    <lineage>
        <taxon>Bacteria</taxon>
        <taxon>Pseudomonadati</taxon>
        <taxon>Pseudomonadota</taxon>
        <taxon>Betaproteobacteria</taxon>
        <taxon>Burkholderiales</taxon>
        <taxon>Comamonadaceae</taxon>
        <taxon>Curvibacter</taxon>
    </lineage>
</organism>
<reference evidence="4 5" key="1">
    <citation type="submission" date="2023-02" db="EMBL/GenBank/DDBJ databases">
        <title>Bacterial whole genome sequence for Curvibacter sp. HBC28.</title>
        <authorList>
            <person name="Le V."/>
            <person name="Ko S.-R."/>
            <person name="Ahn C.-Y."/>
            <person name="Oh H.-M."/>
        </authorList>
    </citation>
    <scope>NUCLEOTIDE SEQUENCE [LARGE SCALE GENOMIC DNA]</scope>
    <source>
        <strain evidence="4 5">HBC28</strain>
    </source>
</reference>
<dbReference type="SMART" id="SM00448">
    <property type="entry name" value="REC"/>
    <property type="match status" value="1"/>
</dbReference>
<dbReference type="InterPro" id="IPR050595">
    <property type="entry name" value="Bact_response_regulator"/>
</dbReference>
<dbReference type="InterPro" id="IPR011006">
    <property type="entry name" value="CheY-like_superfamily"/>
</dbReference>
<feature type="modified residue" description="4-aspartylphosphate" evidence="2">
    <location>
        <position position="57"/>
    </location>
</feature>
<comment type="caution">
    <text evidence="4">The sequence shown here is derived from an EMBL/GenBank/DDBJ whole genome shotgun (WGS) entry which is preliminary data.</text>
</comment>
<dbReference type="Pfam" id="PF00072">
    <property type="entry name" value="Response_reg"/>
    <property type="match status" value="1"/>
</dbReference>
<dbReference type="PROSITE" id="PS50110">
    <property type="entry name" value="RESPONSE_REGULATORY"/>
    <property type="match status" value="1"/>
</dbReference>
<proteinExistence type="predicted"/>
<feature type="domain" description="Response regulatory" evidence="3">
    <location>
        <begin position="4"/>
        <end position="122"/>
    </location>
</feature>
<dbReference type="InterPro" id="IPR001789">
    <property type="entry name" value="Sig_transdc_resp-reg_receiver"/>
</dbReference>
<evidence type="ECO:0000313" key="4">
    <source>
        <dbReference type="EMBL" id="MDD0815867.1"/>
    </source>
</evidence>
<evidence type="ECO:0000259" key="3">
    <source>
        <dbReference type="PROSITE" id="PS50110"/>
    </source>
</evidence>
<name>A0ABT5MIZ5_9BURK</name>
<keyword evidence="1 2" id="KW-0597">Phosphoprotein</keyword>